<protein>
    <submittedName>
        <fullName evidence="1">Uncharacterized protein</fullName>
    </submittedName>
</protein>
<sequence length="106" mass="11515">MKSNWKVSAVPPVETANGLDVTVEPSVPPYPPLLPFTPPLVEIQFTLDWPDGMATTPSFEVDVPELPTVVQPIMPACAWVHAIAREIAAISLIAREFITRPLDGLS</sequence>
<proteinExistence type="predicted"/>
<keyword evidence="2" id="KW-1185">Reference proteome</keyword>
<gene>
    <name evidence="1" type="ORF">BI364_12935</name>
</gene>
<dbReference type="AlphaFoldDB" id="A0A1D8IQL9"/>
<dbReference type="KEGG" id="aprs:BI364_12935"/>
<accession>A0A1D8IQL9</accession>
<dbReference type="Proteomes" id="UP000095401">
    <property type="component" value="Chromosome"/>
</dbReference>
<dbReference type="EMBL" id="CP017415">
    <property type="protein sequence ID" value="AOU98749.1"/>
    <property type="molecule type" value="Genomic_DNA"/>
</dbReference>
<organism evidence="1 2">
    <name type="scientific">Acidihalobacter yilgarnensis</name>
    <dbReference type="NCBI Taxonomy" id="2819280"/>
    <lineage>
        <taxon>Bacteria</taxon>
        <taxon>Pseudomonadati</taxon>
        <taxon>Pseudomonadota</taxon>
        <taxon>Gammaproteobacteria</taxon>
        <taxon>Chromatiales</taxon>
        <taxon>Ectothiorhodospiraceae</taxon>
        <taxon>Acidihalobacter</taxon>
    </lineage>
</organism>
<reference evidence="2" key="1">
    <citation type="submission" date="2016-09" db="EMBL/GenBank/DDBJ databases">
        <title>Acidihalobacter prosperus F5.</title>
        <authorList>
            <person name="Khaleque H.N."/>
            <person name="Ramsay J.P."/>
            <person name="Kaksonen A.H."/>
            <person name="Boxall N.J."/>
            <person name="Watkin E.L.J."/>
        </authorList>
    </citation>
    <scope>NUCLEOTIDE SEQUENCE [LARGE SCALE GENOMIC DNA]</scope>
    <source>
        <strain evidence="2">F5</strain>
    </source>
</reference>
<evidence type="ECO:0000313" key="2">
    <source>
        <dbReference type="Proteomes" id="UP000095401"/>
    </source>
</evidence>
<name>A0A1D8IQL9_9GAMM</name>
<evidence type="ECO:0000313" key="1">
    <source>
        <dbReference type="EMBL" id="AOU98749.1"/>
    </source>
</evidence>